<dbReference type="InterPro" id="IPR011989">
    <property type="entry name" value="ARM-like"/>
</dbReference>
<dbReference type="EMBL" id="JAEACQ010000148">
    <property type="protein sequence ID" value="MBL7626758.1"/>
    <property type="molecule type" value="Genomic_DNA"/>
</dbReference>
<evidence type="ECO:0008006" key="4">
    <source>
        <dbReference type="Google" id="ProtNLM"/>
    </source>
</evidence>
<accession>A0A937UM69</accession>
<dbReference type="InterPro" id="IPR004155">
    <property type="entry name" value="PBS_lyase_HEAT"/>
</dbReference>
<dbReference type="SMART" id="SM00567">
    <property type="entry name" value="EZ_HEAT"/>
    <property type="match status" value="4"/>
</dbReference>
<dbReference type="Pfam" id="PF03130">
    <property type="entry name" value="HEAT_PBS"/>
    <property type="match status" value="1"/>
</dbReference>
<name>A0A937UM69_9ACTN</name>
<evidence type="ECO:0000313" key="2">
    <source>
        <dbReference type="EMBL" id="MBL7626758.1"/>
    </source>
</evidence>
<evidence type="ECO:0000256" key="1">
    <source>
        <dbReference type="SAM" id="MobiDB-lite"/>
    </source>
</evidence>
<feature type="region of interest" description="Disordered" evidence="1">
    <location>
        <begin position="259"/>
        <end position="281"/>
    </location>
</feature>
<reference evidence="2" key="1">
    <citation type="submission" date="2020-12" db="EMBL/GenBank/DDBJ databases">
        <title>Genomic characterization of non-nitrogen-fixing Frankia strains.</title>
        <authorList>
            <person name="Carlos-Shanley C."/>
            <person name="Guerra T."/>
            <person name="Hahn D."/>
        </authorList>
    </citation>
    <scope>NUCLEOTIDE SEQUENCE</scope>
    <source>
        <strain evidence="2">CN6</strain>
    </source>
</reference>
<comment type="caution">
    <text evidence="2">The sequence shown here is derived from an EMBL/GenBank/DDBJ whole genome shotgun (WGS) entry which is preliminary data.</text>
</comment>
<sequence length="709" mass="75455">MLEGLDAIDWASMHHAYGTAEEVPRLLRALRSPDADERKKALDRFYGAVHHQGDVYACTAASVPFLVEMARDATTPDRASLVSLVVSIGSSTLEYLDYWNVNHPGEPIFVCAPSGEDCGDALWAAIAALRAQGAAFVAWAADADARLRREAIPGLGLFLDDENRAVSVLLGRLAAEPGIAERLEVVETLATLTRRTPDLLDDMLAWFDAVAADPSRDPATRLAALVQRARCAPDQIGDSVVPTALDLLDSLARLSVPAEEWADPPQREVPPADPAPASEAPPQVVAAFEAMERQGRSHAPTTGLLRTFHETLGSRVPQRTALLVGQLGFPDPGTRLDAIRMSGQLMESWRGDHTFLVLCLADQLADAQLDVATEAAEVLDACHPIAGPARETLAAHVAAQRAAHGPDVWAAPSPRLRRAHQEAVRALARLGDERAVPSLLVALESGVDDWRAAPVARALPGAADQLVPPLCALLRRLDPTQHRSEMSASALLSTLGALGDPAALPVIVDVLATAPHHGRTACAALESLAAFGPAAAPALAAIRPLTASANPHVNSAALCALWAVGRDHDEVLPLLRDRLDETIPFQISGAAETLGQIGPRAAAALPRLRELLAHNYEWVRVPCAAAIWEIGGEPEAPVVLDTLLQAWNQNPATANDVVACLDRMGPAAAPALPTLRGELALPNRRGRFDSIDTDEELQRVSRAILARFA</sequence>
<protein>
    <recommendedName>
        <fullName evidence="4">PBS lyase</fullName>
    </recommendedName>
</protein>
<dbReference type="RefSeq" id="WP_203002357.1">
    <property type="nucleotide sequence ID" value="NZ_JADWYU010000104.1"/>
</dbReference>
<gene>
    <name evidence="2" type="ORF">I7412_06160</name>
</gene>
<evidence type="ECO:0000313" key="3">
    <source>
        <dbReference type="Proteomes" id="UP000604475"/>
    </source>
</evidence>
<dbReference type="InterPro" id="IPR016024">
    <property type="entry name" value="ARM-type_fold"/>
</dbReference>
<keyword evidence="3" id="KW-1185">Reference proteome</keyword>
<proteinExistence type="predicted"/>
<organism evidence="2 3">
    <name type="scientific">Frankia nepalensis</name>
    <dbReference type="NCBI Taxonomy" id="1836974"/>
    <lineage>
        <taxon>Bacteria</taxon>
        <taxon>Bacillati</taxon>
        <taxon>Actinomycetota</taxon>
        <taxon>Actinomycetes</taxon>
        <taxon>Frankiales</taxon>
        <taxon>Frankiaceae</taxon>
        <taxon>Frankia</taxon>
    </lineage>
</organism>
<dbReference type="Proteomes" id="UP000604475">
    <property type="component" value="Unassembled WGS sequence"/>
</dbReference>
<dbReference type="Gene3D" id="1.25.10.10">
    <property type="entry name" value="Leucine-rich Repeat Variant"/>
    <property type="match status" value="2"/>
</dbReference>
<dbReference type="AlphaFoldDB" id="A0A937UM69"/>
<dbReference type="SUPFAM" id="SSF48371">
    <property type="entry name" value="ARM repeat"/>
    <property type="match status" value="1"/>
</dbReference>